<dbReference type="Proteomes" id="UP000659654">
    <property type="component" value="Unassembled WGS sequence"/>
</dbReference>
<organism evidence="2 3">
    <name type="scientific">Bursaphelenchus xylophilus</name>
    <name type="common">Pinewood nematode worm</name>
    <name type="synonym">Aphelenchoides xylophilus</name>
    <dbReference type="NCBI Taxonomy" id="6326"/>
    <lineage>
        <taxon>Eukaryota</taxon>
        <taxon>Metazoa</taxon>
        <taxon>Ecdysozoa</taxon>
        <taxon>Nematoda</taxon>
        <taxon>Chromadorea</taxon>
        <taxon>Rhabditida</taxon>
        <taxon>Tylenchina</taxon>
        <taxon>Tylenchomorpha</taxon>
        <taxon>Aphelenchoidea</taxon>
        <taxon>Aphelenchoididae</taxon>
        <taxon>Bursaphelenchus</taxon>
    </lineage>
</organism>
<dbReference type="SMR" id="A0A811JXC5"/>
<comment type="caution">
    <text evidence="2">The sequence shown here is derived from an EMBL/GenBank/DDBJ whole genome shotgun (WGS) entry which is preliminary data.</text>
</comment>
<dbReference type="Proteomes" id="UP000582659">
    <property type="component" value="Unassembled WGS sequence"/>
</dbReference>
<name>A0A811JXC5_BURXY</name>
<dbReference type="AlphaFoldDB" id="A0A811JXC5"/>
<feature type="region of interest" description="Disordered" evidence="1">
    <location>
        <begin position="221"/>
        <end position="247"/>
    </location>
</feature>
<dbReference type="OrthoDB" id="10541348at2759"/>
<accession>A0A811JXC5</accession>
<evidence type="ECO:0000313" key="2">
    <source>
        <dbReference type="EMBL" id="CAD5207672.1"/>
    </source>
</evidence>
<reference evidence="2" key="1">
    <citation type="submission" date="2020-09" db="EMBL/GenBank/DDBJ databases">
        <authorList>
            <person name="Kikuchi T."/>
        </authorList>
    </citation>
    <scope>NUCLEOTIDE SEQUENCE</scope>
    <source>
        <strain evidence="2">Ka4C1</strain>
    </source>
</reference>
<evidence type="ECO:0000256" key="1">
    <source>
        <dbReference type="SAM" id="MobiDB-lite"/>
    </source>
</evidence>
<proteinExistence type="predicted"/>
<dbReference type="EMBL" id="CAJFDI010000001">
    <property type="protein sequence ID" value="CAD5207672.1"/>
    <property type="molecule type" value="Genomic_DNA"/>
</dbReference>
<sequence length="271" mass="29045">MVLNKPGGPLHFLYGKLSADEKTKLDAALAEAKKLKRHEAKSKIAAFVATLSDPLKAEAKTQREKYEKNKTESESKIKGLSAGAQNVYNEIKKVADDGSLTLEDEYNKTKQLITLAPNAVRDELKANNITLPGIPVQEPYKSYTGGRNNEIEQGNGQVIVAKGGNKLLPGIPISLPSAIFLLKAMPISMLGLDTCNMSDFANGLVETRGCHGSGADSWLRLGEAPAPSREPEPEPEPVILGTAPAPGPKVGARLLNVQKSKDSMILLNQIA</sequence>
<protein>
    <submittedName>
        <fullName evidence="2">(pine wood nematode) hypothetical protein</fullName>
    </submittedName>
</protein>
<evidence type="ECO:0000313" key="3">
    <source>
        <dbReference type="Proteomes" id="UP000659654"/>
    </source>
</evidence>
<keyword evidence="3" id="KW-1185">Reference proteome</keyword>
<gene>
    <name evidence="2" type="ORF">BXYJ_LOCUS42</name>
</gene>
<dbReference type="EMBL" id="CAJFCV020000001">
    <property type="protein sequence ID" value="CAG9078961.1"/>
    <property type="molecule type" value="Genomic_DNA"/>
</dbReference>